<gene>
    <name evidence="4" type="ordered locus">Plabr_2739</name>
</gene>
<reference evidence="5" key="1">
    <citation type="submission" date="2011-02" db="EMBL/GenBank/DDBJ databases">
        <title>The complete genome of Planctomyces brasiliensis DSM 5305.</title>
        <authorList>
            <person name="Lucas S."/>
            <person name="Copeland A."/>
            <person name="Lapidus A."/>
            <person name="Bruce D."/>
            <person name="Goodwin L."/>
            <person name="Pitluck S."/>
            <person name="Kyrpides N."/>
            <person name="Mavromatis K."/>
            <person name="Pagani I."/>
            <person name="Ivanova N."/>
            <person name="Ovchinnikova G."/>
            <person name="Lu M."/>
            <person name="Detter J.C."/>
            <person name="Han C."/>
            <person name="Land M."/>
            <person name="Hauser L."/>
            <person name="Markowitz V."/>
            <person name="Cheng J.-F."/>
            <person name="Hugenholtz P."/>
            <person name="Woyke T."/>
            <person name="Wu D."/>
            <person name="Tindall B."/>
            <person name="Pomrenke H.G."/>
            <person name="Brambilla E."/>
            <person name="Klenk H.-P."/>
            <person name="Eisen J.A."/>
        </authorList>
    </citation>
    <scope>NUCLEOTIDE SEQUENCE [LARGE SCALE GENOMIC DNA]</scope>
    <source>
        <strain evidence="5">ATCC 49424 / DSM 5305 / JCM 21570 / NBRC 103401 / IFAM 1448</strain>
    </source>
</reference>
<dbReference type="InterPro" id="IPR036514">
    <property type="entry name" value="SGNH_hydro_sf"/>
</dbReference>
<dbReference type="PANTHER" id="PTHR31988:SF19">
    <property type="entry name" value="9-O-ACETYL-N-ACETYLNEURAMINIC ACID DEACETYLASE-RELATED"/>
    <property type="match status" value="1"/>
</dbReference>
<dbReference type="Gene3D" id="3.40.50.1110">
    <property type="entry name" value="SGNH hydrolase"/>
    <property type="match status" value="1"/>
</dbReference>
<organism evidence="4 5">
    <name type="scientific">Rubinisphaera brasiliensis (strain ATCC 49424 / DSM 5305 / JCM 21570 / IAM 15109 / NBRC 103401 / IFAM 1448)</name>
    <name type="common">Planctomyces brasiliensis</name>
    <dbReference type="NCBI Taxonomy" id="756272"/>
    <lineage>
        <taxon>Bacteria</taxon>
        <taxon>Pseudomonadati</taxon>
        <taxon>Planctomycetota</taxon>
        <taxon>Planctomycetia</taxon>
        <taxon>Planctomycetales</taxon>
        <taxon>Planctomycetaceae</taxon>
        <taxon>Rubinisphaera</taxon>
    </lineage>
</organism>
<evidence type="ECO:0000313" key="4">
    <source>
        <dbReference type="EMBL" id="ADY60339.1"/>
    </source>
</evidence>
<dbReference type="eggNOG" id="COG2382">
    <property type="taxonomic scope" value="Bacteria"/>
</dbReference>
<keyword evidence="2" id="KW-0732">Signal</keyword>
<evidence type="ECO:0000313" key="5">
    <source>
        <dbReference type="Proteomes" id="UP000006860"/>
    </source>
</evidence>
<feature type="domain" description="Sialate O-acetylesterase" evidence="3">
    <location>
        <begin position="33"/>
        <end position="261"/>
    </location>
</feature>
<accession>F0SSM3</accession>
<feature type="signal peptide" evidence="2">
    <location>
        <begin position="1"/>
        <end position="18"/>
    </location>
</feature>
<dbReference type="PANTHER" id="PTHR31988">
    <property type="entry name" value="ESTERASE, PUTATIVE (DUF303)-RELATED"/>
    <property type="match status" value="1"/>
</dbReference>
<sequence>MKHLFAFVLICSATFAIADEPASQPQLPEKENFHLFLLIGQSNMAGRGTVEASDKEAHPRVLALTKANEWDYARDPLHFDKPIAGVGLGRTFGLEVAKAQPDVTIGLIPCAVGGSSITAWVPGGYHDQTKSHPYDDMLKRCEVALKAGTLKGILWHQGESDSNPNRAPEYKQDLEDLMTRLRKQLDAEDVPFFIGQLGQFEERPWNEHKKQVDAAQQAIAKEQPLVFFISSDDLGHRGDEVHFDADAYREFGRRYAEQYLKSDSE</sequence>
<evidence type="ECO:0000256" key="1">
    <source>
        <dbReference type="ARBA" id="ARBA00022801"/>
    </source>
</evidence>
<keyword evidence="1" id="KW-0378">Hydrolase</keyword>
<proteinExistence type="predicted"/>
<protein>
    <recommendedName>
        <fullName evidence="3">Sialate O-acetylesterase domain-containing protein</fullName>
    </recommendedName>
</protein>
<dbReference type="GO" id="GO:0016788">
    <property type="term" value="F:hydrolase activity, acting on ester bonds"/>
    <property type="evidence" value="ECO:0007669"/>
    <property type="project" value="UniProtKB-ARBA"/>
</dbReference>
<dbReference type="KEGG" id="pbs:Plabr_2739"/>
<dbReference type="EMBL" id="CP002546">
    <property type="protein sequence ID" value="ADY60339.1"/>
    <property type="molecule type" value="Genomic_DNA"/>
</dbReference>
<dbReference type="OrthoDB" id="9795554at2"/>
<name>F0SSM3_RUBBR</name>
<evidence type="ECO:0000256" key="2">
    <source>
        <dbReference type="SAM" id="SignalP"/>
    </source>
</evidence>
<dbReference type="Proteomes" id="UP000006860">
    <property type="component" value="Chromosome"/>
</dbReference>
<dbReference type="SUPFAM" id="SSF52266">
    <property type="entry name" value="SGNH hydrolase"/>
    <property type="match status" value="1"/>
</dbReference>
<dbReference type="HOGENOM" id="CLU_056093_3_0_0"/>
<dbReference type="STRING" id="756272.Plabr_2739"/>
<feature type="chain" id="PRO_5003257290" description="Sialate O-acetylesterase domain-containing protein" evidence="2">
    <location>
        <begin position="19"/>
        <end position="265"/>
    </location>
</feature>
<keyword evidence="5" id="KW-1185">Reference proteome</keyword>
<evidence type="ECO:0000259" key="3">
    <source>
        <dbReference type="Pfam" id="PF03629"/>
    </source>
</evidence>
<dbReference type="RefSeq" id="WP_013629063.1">
    <property type="nucleotide sequence ID" value="NC_015174.1"/>
</dbReference>
<dbReference type="Pfam" id="PF03629">
    <property type="entry name" value="SASA"/>
    <property type="match status" value="1"/>
</dbReference>
<dbReference type="AlphaFoldDB" id="F0SSM3"/>
<dbReference type="InterPro" id="IPR052940">
    <property type="entry name" value="Carb_Esterase_6"/>
</dbReference>
<dbReference type="InterPro" id="IPR005181">
    <property type="entry name" value="SASA"/>
</dbReference>